<dbReference type="GO" id="GO:0009881">
    <property type="term" value="F:photoreceptor activity"/>
    <property type="evidence" value="ECO:0007669"/>
    <property type="project" value="UniProtKB-KW"/>
</dbReference>
<dbReference type="Gene3D" id="3.30.450.270">
    <property type="match status" value="1"/>
</dbReference>
<evidence type="ECO:0000256" key="7">
    <source>
        <dbReference type="ARBA" id="ARBA00022840"/>
    </source>
</evidence>
<keyword evidence="5" id="KW-0547">Nucleotide-binding</keyword>
<dbReference type="FunFam" id="1.10.287.130:FF:000048">
    <property type="entry name" value="Sensor histidine kinase/response regulator"/>
    <property type="match status" value="1"/>
</dbReference>
<dbReference type="GO" id="GO:0006355">
    <property type="term" value="P:regulation of DNA-templated transcription"/>
    <property type="evidence" value="ECO:0007669"/>
    <property type="project" value="InterPro"/>
</dbReference>
<dbReference type="Pfam" id="PF08446">
    <property type="entry name" value="PAS_2"/>
    <property type="match status" value="1"/>
</dbReference>
<dbReference type="PROSITE" id="PS50110">
    <property type="entry name" value="RESPONSE_REGULATORY"/>
    <property type="match status" value="1"/>
</dbReference>
<feature type="compositionally biased region" description="Basic and acidic residues" evidence="12">
    <location>
        <begin position="1116"/>
        <end position="1126"/>
    </location>
</feature>
<dbReference type="CDD" id="cd17546">
    <property type="entry name" value="REC_hyHK_CKI1_RcsC-like"/>
    <property type="match status" value="1"/>
</dbReference>
<keyword evidence="3" id="KW-0716">Sensory transduction</keyword>
<dbReference type="Pfam" id="PF02518">
    <property type="entry name" value="HATPase_c"/>
    <property type="match status" value="1"/>
</dbReference>
<dbReference type="PROSITE" id="PS50046">
    <property type="entry name" value="PHYTOCHROME_2"/>
    <property type="match status" value="1"/>
</dbReference>
<feature type="compositionally biased region" description="Basic and acidic residues" evidence="12">
    <location>
        <begin position="40"/>
        <end position="50"/>
    </location>
</feature>
<accession>A0AAF0DCK3</accession>
<evidence type="ECO:0000256" key="3">
    <source>
        <dbReference type="ARBA" id="ARBA00022606"/>
    </source>
</evidence>
<feature type="compositionally biased region" description="Polar residues" evidence="12">
    <location>
        <begin position="85"/>
        <end position="96"/>
    </location>
</feature>
<evidence type="ECO:0000256" key="1">
    <source>
        <dbReference type="ARBA" id="ARBA00022543"/>
    </source>
</evidence>
<dbReference type="SUPFAM" id="SSF47384">
    <property type="entry name" value="Homodimeric domain of signal transducing histidine kinase"/>
    <property type="match status" value="1"/>
</dbReference>
<dbReference type="InterPro" id="IPR035965">
    <property type="entry name" value="PAS-like_dom_sf"/>
</dbReference>
<dbReference type="InterPro" id="IPR036890">
    <property type="entry name" value="HATPase_C_sf"/>
</dbReference>
<evidence type="ECO:0000256" key="2">
    <source>
        <dbReference type="ARBA" id="ARBA00022553"/>
    </source>
</evidence>
<dbReference type="Pfam" id="PF00512">
    <property type="entry name" value="HisKA"/>
    <property type="match status" value="1"/>
</dbReference>
<keyword evidence="4" id="KW-0808">Transferase</keyword>
<dbReference type="InterPro" id="IPR016132">
    <property type="entry name" value="Phyto_chromo_attachment"/>
</dbReference>
<dbReference type="GO" id="GO:0000155">
    <property type="term" value="F:phosphorelay sensor kinase activity"/>
    <property type="evidence" value="ECO:0007669"/>
    <property type="project" value="InterPro"/>
</dbReference>
<dbReference type="PRINTS" id="PR01033">
    <property type="entry name" value="PHYTOCHROME"/>
</dbReference>
<evidence type="ECO:0000256" key="8">
    <source>
        <dbReference type="ARBA" id="ARBA00022991"/>
    </source>
</evidence>
<feature type="region of interest" description="Disordered" evidence="12">
    <location>
        <begin position="155"/>
        <end position="175"/>
    </location>
</feature>
<dbReference type="FunFam" id="3.30.450.270:FF:000002">
    <property type="entry name" value="Sensor histidine kinase/response regulator, putative"/>
    <property type="match status" value="1"/>
</dbReference>
<dbReference type="PROSITE" id="PS50109">
    <property type="entry name" value="HIS_KIN"/>
    <property type="match status" value="1"/>
</dbReference>
<dbReference type="InterPro" id="IPR029016">
    <property type="entry name" value="GAF-like_dom_sf"/>
</dbReference>
<dbReference type="SMART" id="SM00388">
    <property type="entry name" value="HisKA"/>
    <property type="match status" value="1"/>
</dbReference>
<dbReference type="SUPFAM" id="SSF55785">
    <property type="entry name" value="PYP-like sensor domain (PAS domain)"/>
    <property type="match status" value="1"/>
</dbReference>
<dbReference type="InterPro" id="IPR013654">
    <property type="entry name" value="PAS_2"/>
</dbReference>
<dbReference type="InterPro" id="IPR003661">
    <property type="entry name" value="HisK_dim/P_dom"/>
</dbReference>
<dbReference type="GO" id="GO:0005524">
    <property type="term" value="F:ATP binding"/>
    <property type="evidence" value="ECO:0007669"/>
    <property type="project" value="UniProtKB-KW"/>
</dbReference>
<feature type="region of interest" description="Disordered" evidence="12">
    <location>
        <begin position="1079"/>
        <end position="1150"/>
    </location>
</feature>
<feature type="domain" description="Histidine kinase" evidence="14">
    <location>
        <begin position="796"/>
        <end position="1041"/>
    </location>
</feature>
<dbReference type="InterPro" id="IPR001789">
    <property type="entry name" value="Sig_transdc_resp-reg_receiver"/>
</dbReference>
<dbReference type="SMART" id="SM00448">
    <property type="entry name" value="REC"/>
    <property type="match status" value="1"/>
</dbReference>
<evidence type="ECO:0008006" key="18">
    <source>
        <dbReference type="Google" id="ProtNLM"/>
    </source>
</evidence>
<dbReference type="PANTHER" id="PTHR43065">
    <property type="entry name" value="SENSOR HISTIDINE KINASE"/>
    <property type="match status" value="1"/>
</dbReference>
<sequence length="1414" mass="156564">MSQTDPGKNDAADASGPSSPLNVESAATPDQAVRSPSSRSPDDSSTDRTEQPFGASSRSGSFQFGPENVARVFPIRSVVSVAPSTIGQPNSAQISDNKPRSPNEGQAGQYLAINVETEVQDQLQLQTQVEQDAELRKNQAVDDAADSLSHAAVSKADNNISQNQSKDEHNDLPAGDNIQENTISQDDMQEHQHVTTRFRHIVTDKGHAVITGRDDGVLQHCEDEPIHIPGAVQSFGVMLALRQESDGRLVVRVASENSQRILGYSPNDLFSLDNFCTLLGDDQADILLDHLDFIQDDTWDPSIDGPEVFILSIIQPAGPPGRFWCAIHFNKAKPDLVICEFELEIDHIHPLNVAGETMPLTPARTLGLDPSPDEVEASTVNISQPLRILRNARRRRGEAAAMEVFSILSRVQEQLSKAESLDVLLNRTTGLIKELTGFHRVMIYQFDPSWNGMVVAELVDPKASKDLYKGLRFPASDIPKQARDLYKINKVRLLYDRDLVTARLVCRTVEDLATPVDMTHSYLRAMSPIHIKYLANMAVRASMSISIIAFNELWGLISCHSYGDLGMRVSFPIRKMCRLISSAVSRNIERLSYASRLQARKLINTVPTEENPRGYIVASSDDLLKLFEADYGAVSIGDETKILGKPADSQEVLALVEYLRMRQFTFVAASNCITKEFPDLRYPPGFKHVAGLLYVPLSAGGSDFIVYFRRAKVTEVKWGGNPYEKQIKEGTLNYLEPRKSFQTWREIVLNQSREWTDTDMDTAAVLCLVYGKFIKVWRQKEAAMEKSHLTKLLLANSAHEVRTPLNAIINYLEIALENSLDHETRENLVRSHSASKSLIYVINDLLDLTNTERGRTLIKDESFDFHITIKEATKMFEVEAKRKGIAYVVTVHPGVPKFVLGDQRRVRQVIVSLISNAIKHTMSGSVTVDFWRSLVLPEPGNTCVEMTVLDTGTGMSQATLDVLFHDLEQVSIDNDDCLTDEEEEQEGLRVISDNGKVPGKRVLGLGLALVARIVRNLNGQLSVKSEEGKGSRFKIFLQFPIPEKELVIADELCVANTSTPSTPLITEGEFMLVKSNSATWSAGRRHSTDSSRSGGSSRNRKGEADRLITAMQEPPLDDRKISEETNSRSLRPSGHESTCRSVHSDPALGVFKGPVRALGRRVSNGCLPKVRTPSLTPFNLPAQPVQEAETDSGGSTDALKTSEQGLEKPSSPDGHPRLAQEPSPVRPSASVIQPQIPLDVPRKSETTLNVLVAEDDPINSKIVKKRLEKSGHNVHLTINGEECATAYRTDPASFDVVLMDIQMPLVDGMESTAMIREFENTDSNITVSETRKSNGRIPVFAVSASLVEKDLKKYIDTGFDGWIMKPIDFNQLNLILTGIQQVDVRARVTYGPGMWEKGGWFARSKKLSHEATDS</sequence>
<organism evidence="16 17">
    <name type="scientific">Emydomyces testavorans</name>
    <dbReference type="NCBI Taxonomy" id="2070801"/>
    <lineage>
        <taxon>Eukaryota</taxon>
        <taxon>Fungi</taxon>
        <taxon>Dikarya</taxon>
        <taxon>Ascomycota</taxon>
        <taxon>Pezizomycotina</taxon>
        <taxon>Eurotiomycetes</taxon>
        <taxon>Eurotiomycetidae</taxon>
        <taxon>Onygenales</taxon>
        <taxon>Nannizziopsiaceae</taxon>
        <taxon>Emydomyces</taxon>
    </lineage>
</organism>
<dbReference type="Gene3D" id="1.10.287.130">
    <property type="match status" value="1"/>
</dbReference>
<gene>
    <name evidence="16" type="ORF">PRK78_001226</name>
</gene>
<dbReference type="InterPro" id="IPR005467">
    <property type="entry name" value="His_kinase_dom"/>
</dbReference>
<evidence type="ECO:0000256" key="11">
    <source>
        <dbReference type="PROSITE-ProRule" id="PRU00169"/>
    </source>
</evidence>
<name>A0AAF0DCK3_9EURO</name>
<dbReference type="Proteomes" id="UP001219355">
    <property type="component" value="Chromosome 1"/>
</dbReference>
<feature type="region of interest" description="Disordered" evidence="12">
    <location>
        <begin position="85"/>
        <end position="105"/>
    </location>
</feature>
<feature type="domain" description="Response regulatory" evidence="15">
    <location>
        <begin position="1249"/>
        <end position="1380"/>
    </location>
</feature>
<keyword evidence="9" id="KW-0902">Two-component regulatory system</keyword>
<dbReference type="InterPro" id="IPR001294">
    <property type="entry name" value="Phytochrome"/>
</dbReference>
<dbReference type="InterPro" id="IPR013515">
    <property type="entry name" value="Phytochrome_cen-reg"/>
</dbReference>
<dbReference type="InterPro" id="IPR011006">
    <property type="entry name" value="CheY-like_superfamily"/>
</dbReference>
<feature type="domain" description="Phytochrome chromophore attachment site" evidence="13">
    <location>
        <begin position="420"/>
        <end position="582"/>
    </location>
</feature>
<keyword evidence="6" id="KW-0418">Kinase</keyword>
<evidence type="ECO:0000256" key="6">
    <source>
        <dbReference type="ARBA" id="ARBA00022777"/>
    </source>
</evidence>
<dbReference type="Gene3D" id="3.40.50.2300">
    <property type="match status" value="1"/>
</dbReference>
<evidence type="ECO:0000256" key="5">
    <source>
        <dbReference type="ARBA" id="ARBA00022741"/>
    </source>
</evidence>
<dbReference type="Pfam" id="PF00072">
    <property type="entry name" value="Response_reg"/>
    <property type="match status" value="1"/>
</dbReference>
<keyword evidence="17" id="KW-1185">Reference proteome</keyword>
<dbReference type="Gene3D" id="3.30.565.10">
    <property type="entry name" value="Histidine kinase-like ATPase, C-terminal domain"/>
    <property type="match status" value="1"/>
</dbReference>
<dbReference type="SUPFAM" id="SSF55781">
    <property type="entry name" value="GAF domain-like"/>
    <property type="match status" value="2"/>
</dbReference>
<evidence type="ECO:0000313" key="17">
    <source>
        <dbReference type="Proteomes" id="UP001219355"/>
    </source>
</evidence>
<evidence type="ECO:0000256" key="10">
    <source>
        <dbReference type="ARBA" id="ARBA00023170"/>
    </source>
</evidence>
<feature type="region of interest" description="Disordered" evidence="12">
    <location>
        <begin position="1165"/>
        <end position="1235"/>
    </location>
</feature>
<keyword evidence="7" id="KW-0067">ATP-binding</keyword>
<keyword evidence="2 11" id="KW-0597">Phosphoprotein</keyword>
<feature type="modified residue" description="4-aspartylphosphate" evidence="11">
    <location>
        <position position="1300"/>
    </location>
</feature>
<dbReference type="PANTHER" id="PTHR43065:SF10">
    <property type="entry name" value="PEROXIDE STRESS-ACTIVATED HISTIDINE KINASE MAK3"/>
    <property type="match status" value="1"/>
</dbReference>
<feature type="compositionally biased region" description="Polar residues" evidence="12">
    <location>
        <begin position="1192"/>
        <end position="1204"/>
    </location>
</feature>
<feature type="region of interest" description="Disordered" evidence="12">
    <location>
        <begin position="1"/>
        <end position="64"/>
    </location>
</feature>
<reference evidence="16" key="1">
    <citation type="submission" date="2023-03" db="EMBL/GenBank/DDBJ databases">
        <title>Emydomyces testavorans Genome Sequence.</title>
        <authorList>
            <person name="Hoyer L."/>
        </authorList>
    </citation>
    <scope>NUCLEOTIDE SEQUENCE</scope>
    <source>
        <strain evidence="16">16-2883</strain>
    </source>
</reference>
<dbReference type="Pfam" id="PF00360">
    <property type="entry name" value="PHY"/>
    <property type="match status" value="1"/>
</dbReference>
<evidence type="ECO:0000256" key="9">
    <source>
        <dbReference type="ARBA" id="ARBA00023012"/>
    </source>
</evidence>
<keyword evidence="10" id="KW-0675">Receptor</keyword>
<proteinExistence type="predicted"/>
<dbReference type="InterPro" id="IPR003594">
    <property type="entry name" value="HATPase_dom"/>
</dbReference>
<dbReference type="InterPro" id="IPR003018">
    <property type="entry name" value="GAF"/>
</dbReference>
<dbReference type="InterPro" id="IPR043150">
    <property type="entry name" value="Phytochrome_PHY_sf"/>
</dbReference>
<dbReference type="SMART" id="SM00387">
    <property type="entry name" value="HATPase_c"/>
    <property type="match status" value="1"/>
</dbReference>
<evidence type="ECO:0000256" key="4">
    <source>
        <dbReference type="ARBA" id="ARBA00022679"/>
    </source>
</evidence>
<evidence type="ECO:0000256" key="12">
    <source>
        <dbReference type="SAM" id="MobiDB-lite"/>
    </source>
</evidence>
<dbReference type="GO" id="GO:0009584">
    <property type="term" value="P:detection of visible light"/>
    <property type="evidence" value="ECO:0007669"/>
    <property type="project" value="InterPro"/>
</dbReference>
<keyword evidence="8" id="KW-0157">Chromophore</keyword>
<dbReference type="InterPro" id="IPR036097">
    <property type="entry name" value="HisK_dim/P_sf"/>
</dbReference>
<evidence type="ECO:0000313" key="16">
    <source>
        <dbReference type="EMBL" id="WEW55793.1"/>
    </source>
</evidence>
<dbReference type="Gene3D" id="3.30.450.40">
    <property type="match status" value="1"/>
</dbReference>
<dbReference type="CDD" id="cd00082">
    <property type="entry name" value="HisKA"/>
    <property type="match status" value="1"/>
</dbReference>
<evidence type="ECO:0000259" key="15">
    <source>
        <dbReference type="PROSITE" id="PS50110"/>
    </source>
</evidence>
<dbReference type="Gene3D" id="3.30.450.20">
    <property type="entry name" value="PAS domain"/>
    <property type="match status" value="2"/>
</dbReference>
<dbReference type="SUPFAM" id="SSF52172">
    <property type="entry name" value="CheY-like"/>
    <property type="match status" value="1"/>
</dbReference>
<evidence type="ECO:0000259" key="13">
    <source>
        <dbReference type="PROSITE" id="PS50046"/>
    </source>
</evidence>
<dbReference type="SUPFAM" id="SSF55874">
    <property type="entry name" value="ATPase domain of HSP90 chaperone/DNA topoisomerase II/histidine kinase"/>
    <property type="match status" value="1"/>
</dbReference>
<protein>
    <recommendedName>
        <fullName evidence="18">Phytochrome</fullName>
    </recommendedName>
</protein>
<evidence type="ECO:0000259" key="14">
    <source>
        <dbReference type="PROSITE" id="PS50109"/>
    </source>
</evidence>
<dbReference type="Pfam" id="PF01590">
    <property type="entry name" value="GAF"/>
    <property type="match status" value="1"/>
</dbReference>
<dbReference type="EMBL" id="CP120627">
    <property type="protein sequence ID" value="WEW55793.1"/>
    <property type="molecule type" value="Genomic_DNA"/>
</dbReference>
<keyword evidence="1" id="KW-0600">Photoreceptor protein</keyword>